<dbReference type="InterPro" id="IPR033721">
    <property type="entry name" value="ProRS_core_arch_euk"/>
</dbReference>
<dbReference type="InterPro" id="IPR045864">
    <property type="entry name" value="aa-tRNA-synth_II/BPL/LPL"/>
</dbReference>
<dbReference type="GO" id="GO:0005737">
    <property type="term" value="C:cytoplasm"/>
    <property type="evidence" value="ECO:0007669"/>
    <property type="project" value="InterPro"/>
</dbReference>
<dbReference type="Pfam" id="PF03129">
    <property type="entry name" value="HGTP_anticodon"/>
    <property type="match status" value="1"/>
</dbReference>
<dbReference type="InterPro" id="IPR006195">
    <property type="entry name" value="aa-tRNA-synth_II"/>
</dbReference>
<name>A0A830H4Q4_9CHLO</name>
<feature type="compositionally biased region" description="Basic and acidic residues" evidence="9">
    <location>
        <begin position="230"/>
        <end position="253"/>
    </location>
</feature>
<dbReference type="Pfam" id="PF00587">
    <property type="entry name" value="tRNA-synt_2b"/>
    <property type="match status" value="1"/>
</dbReference>
<feature type="domain" description="Aminoacyl-transfer RNA synthetases class-II family profile" evidence="11">
    <location>
        <begin position="326"/>
        <end position="569"/>
    </location>
</feature>
<dbReference type="SUPFAM" id="SSF47616">
    <property type="entry name" value="GST C-terminal domain-like"/>
    <property type="match status" value="1"/>
</dbReference>
<reference evidence="12" key="1">
    <citation type="submission" date="2020-10" db="EMBL/GenBank/DDBJ databases">
        <title>Unveiling of a novel bifunctional photoreceptor, Dualchrome1, isolated from a cosmopolitan green alga.</title>
        <authorList>
            <person name="Suzuki S."/>
            <person name="Kawachi M."/>
        </authorList>
    </citation>
    <scope>NUCLEOTIDE SEQUENCE</scope>
    <source>
        <strain evidence="12">NIES 2893</strain>
    </source>
</reference>
<evidence type="ECO:0000256" key="5">
    <source>
        <dbReference type="ARBA" id="ARBA00022917"/>
    </source>
</evidence>
<dbReference type="Gene3D" id="1.20.1050.10">
    <property type="match status" value="1"/>
</dbReference>
<sequence length="786" mass="85782">MAPVLHIVDAPGSYRSSKAIAAGLFCALNVQRSDALLTSDLSPLGGSALVYPYMRINGEIVVGDNACARFLASSARNALVPPAPMGQQAAARMAEIDAVIDASASMLAPPALAMHDNMLSGAFDAAMCARCRDALLVNLKATDEGLKTKTFLCGDAITLADVVVCVDVFPAFAHAFTEADRKRVPNVTRWFTTVVNHPHFAKVLGGAPKTPKALAALPTRKLQEAAAPAKADKAAAKKPAGEKKGGGGAEQKKKGGGGAEQKKKGGGADAKKAGGSNQPSSGGGVDIPKTVEQFGEWFSQVCTKGELIEYYDVSGCYILRPWSYTIWEHIKDFFDAEIKKLGVQNCYFPMFVTKDVLEKEKDHVEGFAPEVAWVTKSGESDLEVPLAIRPTSETVMYPVFAKWIRSHRDLPLKLNQWCNVVRWEFKHPTPFIRTREFLWQEGHTAHANKKSADDEVITILKLYARIYEELLACPVIQGVKSEKEKFAGGLYTTTVEAFIPTTGKGVQGGTSHNLGQNFAKMFNIEFESEEKGASKGQKNLVWQNSWGLTTRTIGVMIMVHGDDNGLVVPPRVAPHQIVIVTIPNSKMSKEELDAMDAAAEKLSGDLEAPGAEPANPFNAIRSKTDLRSNYTPGWKYNYWEMRGVPIRCEIGPKDMANKACVFVRRDTREKTFCSWSEAKATATALLAKMQAEMLERARKQTQEQCCTVTKWEDFVPALDNRCMVLTPWHESVEVEELVKTKSSAESDGGAAKTLCIPFNQPPLPAGTPCFVSGKPATKWALWGRSY</sequence>
<dbReference type="Pfam" id="PF09180">
    <property type="entry name" value="ProRS-C_1"/>
    <property type="match status" value="1"/>
</dbReference>
<dbReference type="EMBL" id="BNJQ01000001">
    <property type="protein sequence ID" value="GHP01512.1"/>
    <property type="molecule type" value="Genomic_DNA"/>
</dbReference>
<dbReference type="Gene3D" id="3.40.50.800">
    <property type="entry name" value="Anticodon-binding domain"/>
    <property type="match status" value="1"/>
</dbReference>
<keyword evidence="6" id="KW-0030">Aminoacyl-tRNA synthetase</keyword>
<dbReference type="InterPro" id="IPR036282">
    <property type="entry name" value="Glutathione-S-Trfase_C_sf"/>
</dbReference>
<dbReference type="SUPFAM" id="SSF55681">
    <property type="entry name" value="Class II aaRS and biotin synthetases"/>
    <property type="match status" value="1"/>
</dbReference>
<proteinExistence type="inferred from homology"/>
<keyword evidence="13" id="KW-1185">Reference proteome</keyword>
<dbReference type="GO" id="GO:0017101">
    <property type="term" value="C:aminoacyl-tRNA synthetase multienzyme complex"/>
    <property type="evidence" value="ECO:0007669"/>
    <property type="project" value="TreeGrafter"/>
</dbReference>
<evidence type="ECO:0000259" key="11">
    <source>
        <dbReference type="PROSITE" id="PS50862"/>
    </source>
</evidence>
<dbReference type="PROSITE" id="PS50862">
    <property type="entry name" value="AA_TRNA_LIGASE_II"/>
    <property type="match status" value="1"/>
</dbReference>
<dbReference type="InterPro" id="IPR002314">
    <property type="entry name" value="aa-tRNA-synt_IIb"/>
</dbReference>
<dbReference type="PRINTS" id="PR01046">
    <property type="entry name" value="TRNASYNTHPRO"/>
</dbReference>
<dbReference type="HAMAP" id="MF_01571">
    <property type="entry name" value="Pro_tRNA_synth_type3"/>
    <property type="match status" value="1"/>
</dbReference>
<organism evidence="12 13">
    <name type="scientific">Pycnococcus provasolii</name>
    <dbReference type="NCBI Taxonomy" id="41880"/>
    <lineage>
        <taxon>Eukaryota</taxon>
        <taxon>Viridiplantae</taxon>
        <taxon>Chlorophyta</taxon>
        <taxon>Pseudoscourfieldiophyceae</taxon>
        <taxon>Pseudoscourfieldiales</taxon>
        <taxon>Pycnococcaceae</taxon>
        <taxon>Pycnococcus</taxon>
    </lineage>
</organism>
<dbReference type="SMART" id="SM00946">
    <property type="entry name" value="ProRS-C_1"/>
    <property type="match status" value="1"/>
</dbReference>
<evidence type="ECO:0000313" key="13">
    <source>
        <dbReference type="Proteomes" id="UP000660262"/>
    </source>
</evidence>
<evidence type="ECO:0000256" key="8">
    <source>
        <dbReference type="ARBA" id="ARBA00047671"/>
    </source>
</evidence>
<dbReference type="PROSITE" id="PS50405">
    <property type="entry name" value="GST_CTER"/>
    <property type="match status" value="1"/>
</dbReference>
<dbReference type="InterPro" id="IPR004499">
    <property type="entry name" value="Pro-tRNA-ligase_IIa_arc-type"/>
</dbReference>
<gene>
    <name evidence="12" type="ORF">PPROV_000026800</name>
</gene>
<dbReference type="Proteomes" id="UP000660262">
    <property type="component" value="Unassembled WGS sequence"/>
</dbReference>
<evidence type="ECO:0000256" key="6">
    <source>
        <dbReference type="ARBA" id="ARBA00023146"/>
    </source>
</evidence>
<evidence type="ECO:0000256" key="4">
    <source>
        <dbReference type="ARBA" id="ARBA00022840"/>
    </source>
</evidence>
<dbReference type="InterPro" id="IPR004154">
    <property type="entry name" value="Anticodon-bd"/>
</dbReference>
<keyword evidence="4" id="KW-0067">ATP-binding</keyword>
<dbReference type="InterPro" id="IPR016061">
    <property type="entry name" value="Pro-tRNA_ligase_II_C"/>
</dbReference>
<evidence type="ECO:0000256" key="9">
    <source>
        <dbReference type="SAM" id="MobiDB-lite"/>
    </source>
</evidence>
<evidence type="ECO:0000256" key="2">
    <source>
        <dbReference type="ARBA" id="ARBA00022598"/>
    </source>
</evidence>
<evidence type="ECO:0000313" key="12">
    <source>
        <dbReference type="EMBL" id="GHP01512.1"/>
    </source>
</evidence>
<dbReference type="SUPFAM" id="SSF64586">
    <property type="entry name" value="C-terminal domain of ProRS"/>
    <property type="match status" value="1"/>
</dbReference>
<dbReference type="Gene3D" id="3.30.110.30">
    <property type="entry name" value="C-terminal domain of ProRS"/>
    <property type="match status" value="1"/>
</dbReference>
<dbReference type="OrthoDB" id="1350766at2759"/>
<dbReference type="NCBIfam" id="TIGR00408">
    <property type="entry name" value="proS_fam_I"/>
    <property type="match status" value="1"/>
</dbReference>
<dbReference type="SUPFAM" id="SSF52954">
    <property type="entry name" value="Class II aaRS ABD-related"/>
    <property type="match status" value="1"/>
</dbReference>
<evidence type="ECO:0000259" key="10">
    <source>
        <dbReference type="PROSITE" id="PS50405"/>
    </source>
</evidence>
<dbReference type="GO" id="GO:0006433">
    <property type="term" value="P:prolyl-tRNA aminoacylation"/>
    <property type="evidence" value="ECO:0007669"/>
    <property type="project" value="InterPro"/>
</dbReference>
<dbReference type="AlphaFoldDB" id="A0A830H4Q4"/>
<evidence type="ECO:0000256" key="1">
    <source>
        <dbReference type="ARBA" id="ARBA00012831"/>
    </source>
</evidence>
<comment type="catalytic activity">
    <reaction evidence="8">
        <text>tRNA(Pro) + L-proline + ATP = L-prolyl-tRNA(Pro) + AMP + diphosphate</text>
        <dbReference type="Rhea" id="RHEA:14305"/>
        <dbReference type="Rhea" id="RHEA-COMP:9700"/>
        <dbReference type="Rhea" id="RHEA-COMP:9702"/>
        <dbReference type="ChEBI" id="CHEBI:30616"/>
        <dbReference type="ChEBI" id="CHEBI:33019"/>
        <dbReference type="ChEBI" id="CHEBI:60039"/>
        <dbReference type="ChEBI" id="CHEBI:78442"/>
        <dbReference type="ChEBI" id="CHEBI:78532"/>
        <dbReference type="ChEBI" id="CHEBI:456215"/>
        <dbReference type="EC" id="6.1.1.15"/>
    </reaction>
</comment>
<dbReference type="InterPro" id="IPR036621">
    <property type="entry name" value="Anticodon-bd_dom_sf"/>
</dbReference>
<keyword evidence="5" id="KW-0648">Protein biosynthesis</keyword>
<dbReference type="Gene3D" id="3.30.930.10">
    <property type="entry name" value="Bira Bifunctional Protein, Domain 2"/>
    <property type="match status" value="1"/>
</dbReference>
<keyword evidence="3" id="KW-0547">Nucleotide-binding</keyword>
<comment type="caution">
    <text evidence="12">The sequence shown here is derived from an EMBL/GenBank/DDBJ whole genome shotgun (WGS) entry which is preliminary data.</text>
</comment>
<evidence type="ECO:0000256" key="7">
    <source>
        <dbReference type="ARBA" id="ARBA00029731"/>
    </source>
</evidence>
<evidence type="ECO:0000256" key="3">
    <source>
        <dbReference type="ARBA" id="ARBA00022741"/>
    </source>
</evidence>
<dbReference type="Pfam" id="PF00043">
    <property type="entry name" value="GST_C"/>
    <property type="match status" value="1"/>
</dbReference>
<dbReference type="EC" id="6.1.1.15" evidence="1"/>
<dbReference type="PANTHER" id="PTHR43382:SF2">
    <property type="entry name" value="BIFUNCTIONAL GLUTAMATE_PROLINE--TRNA LIGASE"/>
    <property type="match status" value="1"/>
</dbReference>
<dbReference type="CDD" id="cd00778">
    <property type="entry name" value="ProRS_core_arch_euk"/>
    <property type="match status" value="1"/>
</dbReference>
<feature type="region of interest" description="Disordered" evidence="9">
    <location>
        <begin position="226"/>
        <end position="286"/>
    </location>
</feature>
<dbReference type="FunFam" id="3.30.930.10:FF:000007">
    <property type="entry name" value="Bifunctional glutamate/proline--tRNA ligase"/>
    <property type="match status" value="1"/>
</dbReference>
<dbReference type="InterPro" id="IPR002316">
    <property type="entry name" value="Pro-tRNA-ligase_IIa"/>
</dbReference>
<dbReference type="InterPro" id="IPR010987">
    <property type="entry name" value="Glutathione-S-Trfase_C-like"/>
</dbReference>
<accession>A0A830H4Q4</accession>
<feature type="domain" description="GST C-terminal" evidence="10">
    <location>
        <begin position="89"/>
        <end position="212"/>
    </location>
</feature>
<dbReference type="InterPro" id="IPR017449">
    <property type="entry name" value="Pro-tRNA_synth_II"/>
</dbReference>
<dbReference type="FunFam" id="3.30.110.30:FF:000001">
    <property type="entry name" value="Bifunctional glutamate/proline--tRNA ligase"/>
    <property type="match status" value="1"/>
</dbReference>
<dbReference type="GO" id="GO:0004827">
    <property type="term" value="F:proline-tRNA ligase activity"/>
    <property type="evidence" value="ECO:0007669"/>
    <property type="project" value="UniProtKB-EC"/>
</dbReference>
<dbReference type="PANTHER" id="PTHR43382">
    <property type="entry name" value="PROLYL-TRNA SYNTHETASE"/>
    <property type="match status" value="1"/>
</dbReference>
<protein>
    <recommendedName>
        <fullName evidence="1">proline--tRNA ligase</fullName>
        <ecNumber evidence="1">6.1.1.15</ecNumber>
    </recommendedName>
    <alternativeName>
        <fullName evidence="7">Prolyl-tRNA synthetase</fullName>
    </alternativeName>
</protein>
<keyword evidence="2" id="KW-0436">Ligase</keyword>
<dbReference type="InterPro" id="IPR004046">
    <property type="entry name" value="GST_C"/>
</dbReference>
<dbReference type="GO" id="GO:0005524">
    <property type="term" value="F:ATP binding"/>
    <property type="evidence" value="ECO:0007669"/>
    <property type="project" value="UniProtKB-KW"/>
</dbReference>